<dbReference type="GO" id="GO:0016846">
    <property type="term" value="F:carbon-sulfur lyase activity"/>
    <property type="evidence" value="ECO:0007669"/>
    <property type="project" value="InterPro"/>
</dbReference>
<dbReference type="InterPro" id="IPR006913">
    <property type="entry name" value="CENP-V/GFA"/>
</dbReference>
<dbReference type="EMBL" id="CP039704">
    <property type="protein sequence ID" value="QCI79238.1"/>
    <property type="molecule type" value="Genomic_DNA"/>
</dbReference>
<evidence type="ECO:0000313" key="6">
    <source>
        <dbReference type="EMBL" id="QCI79238.1"/>
    </source>
</evidence>
<dbReference type="GO" id="GO:0046872">
    <property type="term" value="F:metal ion binding"/>
    <property type="evidence" value="ECO:0007669"/>
    <property type="project" value="UniProtKB-KW"/>
</dbReference>
<feature type="domain" description="CENP-V/GFA" evidence="5">
    <location>
        <begin position="5"/>
        <end position="117"/>
    </location>
</feature>
<dbReference type="SUPFAM" id="SSF51316">
    <property type="entry name" value="Mss4-like"/>
    <property type="match status" value="1"/>
</dbReference>
<name>A0A4D7C7K5_9SPHN</name>
<evidence type="ECO:0000259" key="5">
    <source>
        <dbReference type="PROSITE" id="PS51891"/>
    </source>
</evidence>
<comment type="similarity">
    <text evidence="1">Belongs to the Gfa family.</text>
</comment>
<protein>
    <submittedName>
        <fullName evidence="6">GFA family protein</fullName>
    </submittedName>
</protein>
<dbReference type="PANTHER" id="PTHR33337:SF40">
    <property type="entry name" value="CENP-V_GFA DOMAIN-CONTAINING PROTEIN-RELATED"/>
    <property type="match status" value="1"/>
</dbReference>
<evidence type="ECO:0000256" key="4">
    <source>
        <dbReference type="ARBA" id="ARBA00023239"/>
    </source>
</evidence>
<dbReference type="Proteomes" id="UP000298714">
    <property type="component" value="Chromosome"/>
</dbReference>
<proteinExistence type="inferred from homology"/>
<gene>
    <name evidence="6" type="ORF">E6W36_05735</name>
</gene>
<sequence>MTAIYSGRCLCGAIAFEGRGAPELTACHCTMCRRWHGGPSLAVRFADGMSITGGQDQVGWWRSSDWAERGFCRTCGSTLFYRIIETGELSGEAGGFDLPDGLHMAEHYFIDRKPDYYAFADDAPQLTGAQVFARYSMSEPE</sequence>
<reference evidence="7" key="1">
    <citation type="submission" date="2019-04" db="EMBL/GenBank/DDBJ databases">
        <title>Complete genome sequence of Sphingomonas sp. W1-2-3.</title>
        <authorList>
            <person name="Im W.T."/>
        </authorList>
    </citation>
    <scope>NUCLEOTIDE SEQUENCE [LARGE SCALE GENOMIC DNA]</scope>
    <source>
        <strain evidence="7">W1-2-3</strain>
    </source>
</reference>
<dbReference type="InterPro" id="IPR011057">
    <property type="entry name" value="Mss4-like_sf"/>
</dbReference>
<dbReference type="KEGG" id="hgn:E6W36_05735"/>
<dbReference type="AlphaFoldDB" id="A0A4D7C7K5"/>
<dbReference type="Gene3D" id="3.90.1590.10">
    <property type="entry name" value="glutathione-dependent formaldehyde- activating enzyme (gfa)"/>
    <property type="match status" value="1"/>
</dbReference>
<keyword evidence="2" id="KW-0479">Metal-binding</keyword>
<keyword evidence="7" id="KW-1185">Reference proteome</keyword>
<dbReference type="RefSeq" id="WP_222874068.1">
    <property type="nucleotide sequence ID" value="NZ_CP039704.1"/>
</dbReference>
<accession>A0A4D7C7K5</accession>
<keyword evidence="4" id="KW-0456">Lyase</keyword>
<keyword evidence="3" id="KW-0862">Zinc</keyword>
<evidence type="ECO:0000313" key="7">
    <source>
        <dbReference type="Proteomes" id="UP000298714"/>
    </source>
</evidence>
<evidence type="ECO:0000256" key="2">
    <source>
        <dbReference type="ARBA" id="ARBA00022723"/>
    </source>
</evidence>
<organism evidence="6 7">
    <name type="scientific">Hankyongella ginsenosidimutans</name>
    <dbReference type="NCBI Taxonomy" id="1763828"/>
    <lineage>
        <taxon>Bacteria</taxon>
        <taxon>Pseudomonadati</taxon>
        <taxon>Pseudomonadota</taxon>
        <taxon>Alphaproteobacteria</taxon>
        <taxon>Sphingomonadales</taxon>
        <taxon>Sphingomonadaceae</taxon>
        <taxon>Hankyongella</taxon>
    </lineage>
</organism>
<dbReference type="PROSITE" id="PS51891">
    <property type="entry name" value="CENP_V_GFA"/>
    <property type="match status" value="1"/>
</dbReference>
<dbReference type="Pfam" id="PF04828">
    <property type="entry name" value="GFA"/>
    <property type="match status" value="1"/>
</dbReference>
<dbReference type="PANTHER" id="PTHR33337">
    <property type="entry name" value="GFA DOMAIN-CONTAINING PROTEIN"/>
    <property type="match status" value="1"/>
</dbReference>
<evidence type="ECO:0000256" key="1">
    <source>
        <dbReference type="ARBA" id="ARBA00005495"/>
    </source>
</evidence>
<evidence type="ECO:0000256" key="3">
    <source>
        <dbReference type="ARBA" id="ARBA00022833"/>
    </source>
</evidence>